<dbReference type="AlphaFoldDB" id="A0A1I7S5K1"/>
<dbReference type="Gene3D" id="3.40.720.10">
    <property type="entry name" value="Alkaline Phosphatase, subunit A"/>
    <property type="match status" value="1"/>
</dbReference>
<dbReference type="CDD" id="cd16021">
    <property type="entry name" value="ALP_like"/>
    <property type="match status" value="1"/>
</dbReference>
<dbReference type="InterPro" id="IPR004245">
    <property type="entry name" value="DUF229"/>
</dbReference>
<keyword evidence="1" id="KW-0472">Membrane</keyword>
<keyword evidence="1" id="KW-1133">Transmembrane helix</keyword>
<evidence type="ECO:0000313" key="2">
    <source>
        <dbReference type="Proteomes" id="UP000095284"/>
    </source>
</evidence>
<accession>A0A1I7S5K1</accession>
<reference evidence="3" key="1">
    <citation type="submission" date="2016-11" db="UniProtKB">
        <authorList>
            <consortium name="WormBaseParasite"/>
        </authorList>
    </citation>
    <scope>IDENTIFICATION</scope>
</reference>
<dbReference type="eggNOG" id="ENOG502QRYZ">
    <property type="taxonomic scope" value="Eukaryota"/>
</dbReference>
<proteinExistence type="predicted"/>
<name>A0A1I7S5K1_BURXY</name>
<dbReference type="InterPro" id="IPR017850">
    <property type="entry name" value="Alkaline_phosphatase_core_sf"/>
</dbReference>
<dbReference type="WBParaSite" id="BXY_0828600.1">
    <property type="protein sequence ID" value="BXY_0828600.1"/>
    <property type="gene ID" value="BXY_0828600"/>
</dbReference>
<organism evidence="2 3">
    <name type="scientific">Bursaphelenchus xylophilus</name>
    <name type="common">Pinewood nematode worm</name>
    <name type="synonym">Aphelenchoides xylophilus</name>
    <dbReference type="NCBI Taxonomy" id="6326"/>
    <lineage>
        <taxon>Eukaryota</taxon>
        <taxon>Metazoa</taxon>
        <taxon>Ecdysozoa</taxon>
        <taxon>Nematoda</taxon>
        <taxon>Chromadorea</taxon>
        <taxon>Rhabditida</taxon>
        <taxon>Tylenchina</taxon>
        <taxon>Tylenchomorpha</taxon>
        <taxon>Aphelenchoidea</taxon>
        <taxon>Aphelenchoididae</taxon>
        <taxon>Bursaphelenchus</taxon>
    </lineage>
</organism>
<dbReference type="Proteomes" id="UP000095284">
    <property type="component" value="Unplaced"/>
</dbReference>
<sequence>MTLSFSKFEKILRVLNVLKWQTSRHRAVLIAVAISTVLLWNFFSFNPTLSISLACNTSLSFEEDNIELQTTTYPERFINDTLISLDELHEEIFKASFKTSHPYENQCKFPVLKKDEKDLFRHVGHYAQTRCVKPRAKMGGITVKQYDSGEILIGKGFPFTNSLQDIKCYAREISGTLAPNIKYFRYVGKKIELPKNKPFYIDKVQFSVECRNKRNTLIYTNAFATFPKKKVARHQQNSAFTKDNQFSISILVLDSTSRNQFYRHAPKTLKFMKENGFKILWGYNKVADNSAVNLMPILTGMTIGPAFDYPGRVVPLNLTFLERDLLNRKWEKELFIKRVKELGYTTMWNDDIMVTKLGLFSYGLFKGFLRPPADFYFRPFYSYLYSKKNARFHCVEGELASRRYLKLWKNFALKFRNHSHFGFTFLTALTHDDPAAVGLLDPDIYHSLEDLKKSGGFENTIHIIMGDHGHRIRSIQKTYTGRLEERMPLFSIRFPKRFKKLYPEKVRKLEENQNRLVSNYDIHQTLHEVLFGDLNTKTRGTSLFQDIPLNRTCTDILIPQNHCTCMEKVEDTSKVRAKHNIATKIDALLSDYINSTTSEMPCVHNYTFNRIPTIKILKKVSNAGRQ</sequence>
<dbReference type="GO" id="GO:0005615">
    <property type="term" value="C:extracellular space"/>
    <property type="evidence" value="ECO:0007669"/>
    <property type="project" value="TreeGrafter"/>
</dbReference>
<dbReference type="FunFam" id="3.40.720.10:FF:000017">
    <property type="entry name" value="Predicted protein"/>
    <property type="match status" value="1"/>
</dbReference>
<protein>
    <submittedName>
        <fullName evidence="3">Sulfatase domain-containing protein</fullName>
    </submittedName>
</protein>
<dbReference type="Pfam" id="PF02995">
    <property type="entry name" value="DUF229"/>
    <property type="match status" value="1"/>
</dbReference>
<dbReference type="PANTHER" id="PTHR10974:SF6">
    <property type="entry name" value="PROTEIN CBG19234"/>
    <property type="match status" value="1"/>
</dbReference>
<evidence type="ECO:0000256" key="1">
    <source>
        <dbReference type="SAM" id="Phobius"/>
    </source>
</evidence>
<dbReference type="SUPFAM" id="SSF53649">
    <property type="entry name" value="Alkaline phosphatase-like"/>
    <property type="match status" value="1"/>
</dbReference>
<dbReference type="PANTHER" id="PTHR10974">
    <property type="entry name" value="FI08016P-RELATED"/>
    <property type="match status" value="1"/>
</dbReference>
<evidence type="ECO:0000313" key="3">
    <source>
        <dbReference type="WBParaSite" id="BXY_0828600.1"/>
    </source>
</evidence>
<keyword evidence="1" id="KW-0812">Transmembrane</keyword>
<feature type="transmembrane region" description="Helical" evidence="1">
    <location>
        <begin position="27"/>
        <end position="45"/>
    </location>
</feature>